<keyword evidence="6 8" id="KW-0057">Aromatic amino acid biosynthesis</keyword>
<evidence type="ECO:0000256" key="4">
    <source>
        <dbReference type="ARBA" id="ARBA00022857"/>
    </source>
</evidence>
<name>A3VGG1_9RHOB</name>
<comment type="catalytic activity">
    <reaction evidence="7 8">
        <text>shikimate + NADP(+) = 3-dehydroshikimate + NADPH + H(+)</text>
        <dbReference type="Rhea" id="RHEA:17737"/>
        <dbReference type="ChEBI" id="CHEBI:15378"/>
        <dbReference type="ChEBI" id="CHEBI:16630"/>
        <dbReference type="ChEBI" id="CHEBI:36208"/>
        <dbReference type="ChEBI" id="CHEBI:57783"/>
        <dbReference type="ChEBI" id="CHEBI:58349"/>
        <dbReference type="EC" id="1.1.1.25"/>
    </reaction>
</comment>
<reference evidence="12 13" key="1">
    <citation type="journal article" date="2010" name="J. Bacteriol.">
        <title>Genome sequences of Pelagibaca bermudensis HTCC2601T and Maritimibacter alkaliphilus HTCC2654T, the type strains of two marine Roseobacter genera.</title>
        <authorList>
            <person name="Thrash J.C."/>
            <person name="Cho J.C."/>
            <person name="Ferriera S."/>
            <person name="Johnson J."/>
            <person name="Vergin K.L."/>
            <person name="Giovannoni S.J."/>
        </authorList>
    </citation>
    <scope>NUCLEOTIDE SEQUENCE [LARGE SCALE GENOMIC DNA]</scope>
    <source>
        <strain evidence="12 13">HTCC2654</strain>
    </source>
</reference>
<feature type="binding site" evidence="8">
    <location>
        <position position="215"/>
    </location>
    <ligand>
        <name>shikimate</name>
        <dbReference type="ChEBI" id="CHEBI:36208"/>
    </ligand>
</feature>
<evidence type="ECO:0000259" key="11">
    <source>
        <dbReference type="Pfam" id="PF18317"/>
    </source>
</evidence>
<dbReference type="Pfam" id="PF01488">
    <property type="entry name" value="Shikimate_DH"/>
    <property type="match status" value="1"/>
</dbReference>
<dbReference type="SUPFAM" id="SSF51735">
    <property type="entry name" value="NAD(P)-binding Rossmann-fold domains"/>
    <property type="match status" value="1"/>
</dbReference>
<dbReference type="OrthoDB" id="9792692at2"/>
<feature type="binding site" evidence="8">
    <location>
        <position position="213"/>
    </location>
    <ligand>
        <name>NADP(+)</name>
        <dbReference type="ChEBI" id="CHEBI:58349"/>
    </ligand>
</feature>
<dbReference type="AlphaFoldDB" id="A3VGG1"/>
<dbReference type="UniPathway" id="UPA00053">
    <property type="reaction ID" value="UER00087"/>
</dbReference>
<dbReference type="InterPro" id="IPR036291">
    <property type="entry name" value="NAD(P)-bd_dom_sf"/>
</dbReference>
<feature type="binding site" evidence="8">
    <location>
        <position position="243"/>
    </location>
    <ligand>
        <name>shikimate</name>
        <dbReference type="ChEBI" id="CHEBI:36208"/>
    </ligand>
</feature>
<dbReference type="Proteomes" id="UP000002931">
    <property type="component" value="Unassembled WGS sequence"/>
</dbReference>
<feature type="domain" description="Shikimate dehydrogenase substrate binding N-terminal" evidence="10">
    <location>
        <begin position="7"/>
        <end position="89"/>
    </location>
</feature>
<feature type="binding site" evidence="8">
    <location>
        <begin position="15"/>
        <end position="17"/>
    </location>
    <ligand>
        <name>shikimate</name>
        <dbReference type="ChEBI" id="CHEBI:36208"/>
    </ligand>
</feature>
<protein>
    <recommendedName>
        <fullName evidence="2 8">Shikimate dehydrogenase (NADP(+))</fullName>
        <shortName evidence="8">SDH</shortName>
        <ecNumber evidence="2 8">1.1.1.25</ecNumber>
    </recommendedName>
</protein>
<feature type="binding site" evidence="8">
    <location>
        <position position="78"/>
    </location>
    <ligand>
        <name>NADP(+)</name>
        <dbReference type="ChEBI" id="CHEBI:58349"/>
    </ligand>
</feature>
<feature type="binding site" evidence="8">
    <location>
        <position position="87"/>
    </location>
    <ligand>
        <name>shikimate</name>
        <dbReference type="ChEBI" id="CHEBI:36208"/>
    </ligand>
</feature>
<dbReference type="NCBIfam" id="TIGR00507">
    <property type="entry name" value="aroE"/>
    <property type="match status" value="1"/>
</dbReference>
<feature type="binding site" evidence="8">
    <location>
        <begin position="150"/>
        <end position="155"/>
    </location>
    <ligand>
        <name>NADP(+)</name>
        <dbReference type="ChEBI" id="CHEBI:58349"/>
    </ligand>
</feature>
<dbReference type="GO" id="GO:0009073">
    <property type="term" value="P:aromatic amino acid family biosynthetic process"/>
    <property type="evidence" value="ECO:0007669"/>
    <property type="project" value="UniProtKB-KW"/>
</dbReference>
<dbReference type="HAMAP" id="MF_00222">
    <property type="entry name" value="Shikimate_DH_AroE"/>
    <property type="match status" value="1"/>
</dbReference>
<feature type="binding site" evidence="8">
    <location>
        <position position="236"/>
    </location>
    <ligand>
        <name>NADP(+)</name>
        <dbReference type="ChEBI" id="CHEBI:58349"/>
    </ligand>
</feature>
<dbReference type="InterPro" id="IPR046346">
    <property type="entry name" value="Aminoacid_DH-like_N_sf"/>
</dbReference>
<dbReference type="InterPro" id="IPR006151">
    <property type="entry name" value="Shikm_DH/Glu-tRNA_Rdtase"/>
</dbReference>
<comment type="caution">
    <text evidence="12">The sequence shown here is derived from an EMBL/GenBank/DDBJ whole genome shotgun (WGS) entry which is preliminary data.</text>
</comment>
<dbReference type="FunFam" id="3.40.50.10860:FF:000006">
    <property type="entry name" value="Shikimate dehydrogenase (NADP(+))"/>
    <property type="match status" value="1"/>
</dbReference>
<feature type="binding site" evidence="8">
    <location>
        <position position="102"/>
    </location>
    <ligand>
        <name>shikimate</name>
        <dbReference type="ChEBI" id="CHEBI:36208"/>
    </ligand>
</feature>
<dbReference type="CDD" id="cd01065">
    <property type="entry name" value="NAD_bind_Shikimate_DH"/>
    <property type="match status" value="1"/>
</dbReference>
<dbReference type="GO" id="GO:0005829">
    <property type="term" value="C:cytosol"/>
    <property type="evidence" value="ECO:0007669"/>
    <property type="project" value="TreeGrafter"/>
</dbReference>
<keyword evidence="3 8" id="KW-0028">Amino-acid biosynthesis</keyword>
<dbReference type="RefSeq" id="WP_008332576.1">
    <property type="nucleotide sequence ID" value="NZ_CH902578.1"/>
</dbReference>
<dbReference type="GO" id="GO:0008652">
    <property type="term" value="P:amino acid biosynthetic process"/>
    <property type="evidence" value="ECO:0007669"/>
    <property type="project" value="UniProtKB-KW"/>
</dbReference>
<dbReference type="SUPFAM" id="SSF53223">
    <property type="entry name" value="Aminoacid dehydrogenase-like, N-terminal domain"/>
    <property type="match status" value="1"/>
</dbReference>
<dbReference type="GO" id="GO:0019632">
    <property type="term" value="P:shikimate metabolic process"/>
    <property type="evidence" value="ECO:0007669"/>
    <property type="project" value="InterPro"/>
</dbReference>
<evidence type="ECO:0000256" key="3">
    <source>
        <dbReference type="ARBA" id="ARBA00022605"/>
    </source>
</evidence>
<feature type="domain" description="SDH C-terminal" evidence="11">
    <location>
        <begin position="236"/>
        <end position="265"/>
    </location>
</feature>
<comment type="function">
    <text evidence="8">Involved in the biosynthesis of the chorismate, which leads to the biosynthesis of aromatic amino acids. Catalyzes the reversible NADPH linked reduction of 3-dehydroshikimate (DHSA) to yield shikimate (SA).</text>
</comment>
<accession>A3VGG1</accession>
<dbReference type="InterPro" id="IPR013708">
    <property type="entry name" value="Shikimate_DH-bd_N"/>
</dbReference>
<dbReference type="Gene3D" id="3.40.50.720">
    <property type="entry name" value="NAD(P)-binding Rossmann-like Domain"/>
    <property type="match status" value="1"/>
</dbReference>
<dbReference type="InterPro" id="IPR011342">
    <property type="entry name" value="Shikimate_DH"/>
</dbReference>
<evidence type="ECO:0000313" key="12">
    <source>
        <dbReference type="EMBL" id="EAQ12366.1"/>
    </source>
</evidence>
<dbReference type="Pfam" id="PF08501">
    <property type="entry name" value="Shikimate_dh_N"/>
    <property type="match status" value="1"/>
</dbReference>
<dbReference type="GO" id="GO:0009423">
    <property type="term" value="P:chorismate biosynthetic process"/>
    <property type="evidence" value="ECO:0007669"/>
    <property type="project" value="UniProtKB-UniRule"/>
</dbReference>
<evidence type="ECO:0000256" key="8">
    <source>
        <dbReference type="HAMAP-Rule" id="MF_00222"/>
    </source>
</evidence>
<dbReference type="HOGENOM" id="CLU_044063_2_1_5"/>
<dbReference type="EC" id="1.1.1.25" evidence="2 8"/>
<proteinExistence type="inferred from homology"/>
<dbReference type="EMBL" id="AAMT01000008">
    <property type="protein sequence ID" value="EAQ12366.1"/>
    <property type="molecule type" value="Genomic_DNA"/>
</dbReference>
<gene>
    <name evidence="8" type="primary">aroE</name>
    <name evidence="12" type="ORF">RB2654_13810</name>
</gene>
<dbReference type="Gene3D" id="3.40.50.10860">
    <property type="entry name" value="Leucine Dehydrogenase, chain A, domain 1"/>
    <property type="match status" value="1"/>
</dbReference>
<dbReference type="Pfam" id="PF18317">
    <property type="entry name" value="SDH_C"/>
    <property type="match status" value="1"/>
</dbReference>
<dbReference type="eggNOG" id="COG0169">
    <property type="taxonomic scope" value="Bacteria"/>
</dbReference>
<evidence type="ECO:0000259" key="9">
    <source>
        <dbReference type="Pfam" id="PF01488"/>
    </source>
</evidence>
<dbReference type="GO" id="GO:0004764">
    <property type="term" value="F:shikimate 3-dehydrogenase (NADP+) activity"/>
    <property type="evidence" value="ECO:0007669"/>
    <property type="project" value="UniProtKB-UniRule"/>
</dbReference>
<keyword evidence="5 8" id="KW-0560">Oxidoreductase</keyword>
<comment type="similarity">
    <text evidence="8">Belongs to the shikimate dehydrogenase family.</text>
</comment>
<organism evidence="12 13">
    <name type="scientific">Maritimibacter alkaliphilus HTCC2654</name>
    <dbReference type="NCBI Taxonomy" id="314271"/>
    <lineage>
        <taxon>Bacteria</taxon>
        <taxon>Pseudomonadati</taxon>
        <taxon>Pseudomonadota</taxon>
        <taxon>Alphaproteobacteria</taxon>
        <taxon>Rhodobacterales</taxon>
        <taxon>Roseobacteraceae</taxon>
        <taxon>Maritimibacter</taxon>
    </lineage>
</organism>
<keyword evidence="4 8" id="KW-0521">NADP</keyword>
<dbReference type="GO" id="GO:0050661">
    <property type="term" value="F:NADP binding"/>
    <property type="evidence" value="ECO:0007669"/>
    <property type="project" value="InterPro"/>
</dbReference>
<evidence type="ECO:0000256" key="5">
    <source>
        <dbReference type="ARBA" id="ARBA00023002"/>
    </source>
</evidence>
<comment type="subunit">
    <text evidence="8">Homodimer.</text>
</comment>
<evidence type="ECO:0000256" key="6">
    <source>
        <dbReference type="ARBA" id="ARBA00023141"/>
    </source>
</evidence>
<dbReference type="InterPro" id="IPR022893">
    <property type="entry name" value="Shikimate_DH_fam"/>
</dbReference>
<dbReference type="PANTHER" id="PTHR21089:SF1">
    <property type="entry name" value="BIFUNCTIONAL 3-DEHYDROQUINATE DEHYDRATASE_SHIKIMATE DEHYDROGENASE, CHLOROPLASTIC"/>
    <property type="match status" value="1"/>
</dbReference>
<evidence type="ECO:0000256" key="1">
    <source>
        <dbReference type="ARBA" id="ARBA00004871"/>
    </source>
</evidence>
<comment type="pathway">
    <text evidence="1 8">Metabolic intermediate biosynthesis; chorismate biosynthesis; chorismate from D-erythrose 4-phosphate and phosphoenolpyruvate: step 4/7.</text>
</comment>
<evidence type="ECO:0000256" key="7">
    <source>
        <dbReference type="ARBA" id="ARBA00049442"/>
    </source>
</evidence>
<dbReference type="NCBIfam" id="NF001310">
    <property type="entry name" value="PRK00258.1-2"/>
    <property type="match status" value="1"/>
</dbReference>
<feature type="active site" description="Proton acceptor" evidence="8">
    <location>
        <position position="66"/>
    </location>
</feature>
<keyword evidence="13" id="KW-1185">Reference proteome</keyword>
<dbReference type="PANTHER" id="PTHR21089">
    <property type="entry name" value="SHIKIMATE DEHYDROGENASE"/>
    <property type="match status" value="1"/>
</dbReference>
<feature type="binding site" evidence="8">
    <location>
        <position position="62"/>
    </location>
    <ligand>
        <name>shikimate</name>
        <dbReference type="ChEBI" id="CHEBI:36208"/>
    </ligand>
</feature>
<dbReference type="STRING" id="314271.RB2654_13810"/>
<feature type="binding site" evidence="8">
    <location>
        <begin position="127"/>
        <end position="131"/>
    </location>
    <ligand>
        <name>NADP(+)</name>
        <dbReference type="ChEBI" id="CHEBI:58349"/>
    </ligand>
</feature>
<evidence type="ECO:0000313" key="13">
    <source>
        <dbReference type="Proteomes" id="UP000002931"/>
    </source>
</evidence>
<feature type="domain" description="Quinate/shikimate 5-dehydrogenase/glutamyl-tRNA reductase" evidence="9">
    <location>
        <begin position="117"/>
        <end position="188"/>
    </location>
</feature>
<evidence type="ECO:0000259" key="10">
    <source>
        <dbReference type="Pfam" id="PF08501"/>
    </source>
</evidence>
<evidence type="ECO:0000256" key="2">
    <source>
        <dbReference type="ARBA" id="ARBA00012962"/>
    </source>
</evidence>
<sequence>MTDRYAVFGHPLGHTKSPFIHTEFARQFGEDLTYEAIEAPVDGFESALRRFIDEGGVGTNVTVPFKLEAFGLADHAKDAARICGAANTLRFVDGRIEADNTDGVGLVRDITQNLGVPLSGARVLFAGAGGATRGAVAPFLAQGAEITIANRTVAKGHEIEALLGDRGPVRTVSYENLSGFFDIVLNSTTLSLTGKAPPLPDTVFEGARLAYDLVYGKGLTPFLAKAEARGAQVADGVGMLVEQAAEAFAWWRGKRPDTAPVIKAMTVPLV</sequence>
<dbReference type="InterPro" id="IPR041121">
    <property type="entry name" value="SDH_C"/>
</dbReference>